<dbReference type="PANTHER" id="PTHR35526:SF3">
    <property type="entry name" value="ANTI-SIGMA-F FACTOR RSBW"/>
    <property type="match status" value="1"/>
</dbReference>
<dbReference type="EMBL" id="JAQFWP010000032">
    <property type="protein sequence ID" value="MDA2806278.1"/>
    <property type="molecule type" value="Genomic_DNA"/>
</dbReference>
<dbReference type="RefSeq" id="WP_270678921.1">
    <property type="nucleotide sequence ID" value="NZ_JAQFWP010000032.1"/>
</dbReference>
<keyword evidence="3" id="KW-0067">ATP-binding</keyword>
<evidence type="ECO:0000313" key="3">
    <source>
        <dbReference type="EMBL" id="MDA2806278.1"/>
    </source>
</evidence>
<proteinExistence type="predicted"/>
<dbReference type="Gene3D" id="3.30.565.10">
    <property type="entry name" value="Histidine kinase-like ATPase, C-terminal domain"/>
    <property type="match status" value="1"/>
</dbReference>
<keyword evidence="3" id="KW-0547">Nucleotide-binding</keyword>
<sequence>MSTVVPRPSTTHPGQGWGPALDRIALAGTPDASAELRVWAARRLTGCPRPYRNDSDLRDRLELVASELASNAVRHSASGRDGGFMVAALFTPHDRVALRLYDEGPRRELPTRPAPPPPELDALDMHAAESGRGIALVALSSIGYGFTAPPEQSAYSVWAEFAPSTRSADAGERWF</sequence>
<reference evidence="3" key="1">
    <citation type="submission" date="2023-01" db="EMBL/GenBank/DDBJ databases">
        <title>Draft genome sequence of Nocardiopsis sp. LSu2-4 isolated from halophytes.</title>
        <authorList>
            <person name="Duangmal K."/>
            <person name="Chantavorakit T."/>
        </authorList>
    </citation>
    <scope>NUCLEOTIDE SEQUENCE</scope>
    <source>
        <strain evidence="3">LSu2-4</strain>
    </source>
</reference>
<accession>A0ABT4TNL3</accession>
<dbReference type="PANTHER" id="PTHR35526">
    <property type="entry name" value="ANTI-SIGMA-F FACTOR RSBW-RELATED"/>
    <property type="match status" value="1"/>
</dbReference>
<comment type="caution">
    <text evidence="3">The sequence shown here is derived from an EMBL/GenBank/DDBJ whole genome shotgun (WGS) entry which is preliminary data.</text>
</comment>
<evidence type="ECO:0000256" key="1">
    <source>
        <dbReference type="ARBA" id="ARBA00022527"/>
    </source>
</evidence>
<dbReference type="InterPro" id="IPR003594">
    <property type="entry name" value="HATPase_dom"/>
</dbReference>
<dbReference type="Pfam" id="PF13581">
    <property type="entry name" value="HATPase_c_2"/>
    <property type="match status" value="1"/>
</dbReference>
<protein>
    <submittedName>
        <fullName evidence="3">ATP-binding protein</fullName>
    </submittedName>
</protein>
<dbReference type="InterPro" id="IPR036890">
    <property type="entry name" value="HATPase_C_sf"/>
</dbReference>
<keyword evidence="1" id="KW-0723">Serine/threonine-protein kinase</keyword>
<gene>
    <name evidence="3" type="ORF">O4U47_17335</name>
</gene>
<dbReference type="GO" id="GO:0005524">
    <property type="term" value="F:ATP binding"/>
    <property type="evidence" value="ECO:0007669"/>
    <property type="project" value="UniProtKB-KW"/>
</dbReference>
<keyword evidence="4" id="KW-1185">Reference proteome</keyword>
<organism evidence="3 4">
    <name type="scientific">Nocardiopsis suaedae</name>
    <dbReference type="NCBI Taxonomy" id="3018444"/>
    <lineage>
        <taxon>Bacteria</taxon>
        <taxon>Bacillati</taxon>
        <taxon>Actinomycetota</taxon>
        <taxon>Actinomycetes</taxon>
        <taxon>Streptosporangiales</taxon>
        <taxon>Nocardiopsidaceae</taxon>
        <taxon>Nocardiopsis</taxon>
    </lineage>
</organism>
<dbReference type="InterPro" id="IPR050267">
    <property type="entry name" value="Anti-sigma-factor_SerPK"/>
</dbReference>
<keyword evidence="1" id="KW-0418">Kinase</keyword>
<dbReference type="Proteomes" id="UP001165685">
    <property type="component" value="Unassembled WGS sequence"/>
</dbReference>
<feature type="domain" description="Histidine kinase/HSP90-like ATPase" evidence="2">
    <location>
        <begin position="38"/>
        <end position="138"/>
    </location>
</feature>
<evidence type="ECO:0000313" key="4">
    <source>
        <dbReference type="Proteomes" id="UP001165685"/>
    </source>
</evidence>
<evidence type="ECO:0000259" key="2">
    <source>
        <dbReference type="Pfam" id="PF13581"/>
    </source>
</evidence>
<dbReference type="CDD" id="cd16936">
    <property type="entry name" value="HATPase_RsbW-like"/>
    <property type="match status" value="1"/>
</dbReference>
<name>A0ABT4TNL3_9ACTN</name>
<keyword evidence="1" id="KW-0808">Transferase</keyword>
<dbReference type="SUPFAM" id="SSF55874">
    <property type="entry name" value="ATPase domain of HSP90 chaperone/DNA topoisomerase II/histidine kinase"/>
    <property type="match status" value="1"/>
</dbReference>